<proteinExistence type="predicted"/>
<dbReference type="InterPro" id="IPR012334">
    <property type="entry name" value="Pectin_lyas_fold"/>
</dbReference>
<dbReference type="Proteomes" id="UP001631993">
    <property type="component" value="Unassembled WGS sequence"/>
</dbReference>
<dbReference type="EMBL" id="JBJVNE010000762">
    <property type="protein sequence ID" value="MFM9654026.1"/>
    <property type="molecule type" value="Genomic_DNA"/>
</dbReference>
<organism evidence="1 2">
    <name type="scientific">Streptomyces galilaeus</name>
    <dbReference type="NCBI Taxonomy" id="33899"/>
    <lineage>
        <taxon>Bacteria</taxon>
        <taxon>Bacillati</taxon>
        <taxon>Actinomycetota</taxon>
        <taxon>Actinomycetes</taxon>
        <taxon>Kitasatosporales</taxon>
        <taxon>Streptomycetaceae</taxon>
        <taxon>Streptomyces</taxon>
    </lineage>
</organism>
<sequence length="77" mass="8230">ATNIGITGTGIVNGNGHFWRPIKKDKLSDGEWKKHLKVYGGALSEDKKTWYPSASAAQAAASKVTGKLVDGKKPSDF</sequence>
<protein>
    <submittedName>
        <fullName evidence="1">Uncharacterized protein</fullName>
    </submittedName>
</protein>
<keyword evidence="2" id="KW-1185">Reference proteome</keyword>
<comment type="caution">
    <text evidence="1">The sequence shown here is derived from an EMBL/GenBank/DDBJ whole genome shotgun (WGS) entry which is preliminary data.</text>
</comment>
<evidence type="ECO:0000313" key="1">
    <source>
        <dbReference type="EMBL" id="MFM9654026.1"/>
    </source>
</evidence>
<name>A0ABW9J1C6_STRGJ</name>
<reference evidence="1 2" key="1">
    <citation type="submission" date="2024-12" db="EMBL/GenBank/DDBJ databases">
        <title>Forecasting of Potato common scab and diversities of Pathogenic streptomyces spp. in china.</title>
        <authorList>
            <person name="Handique U."/>
            <person name="Wu J."/>
        </authorList>
    </citation>
    <scope>NUCLEOTIDE SEQUENCE [LARGE SCALE GENOMIC DNA]</scope>
    <source>
        <strain evidence="1 2">ZRIMU1585</strain>
    </source>
</reference>
<feature type="non-terminal residue" evidence="1">
    <location>
        <position position="1"/>
    </location>
</feature>
<dbReference type="RefSeq" id="WP_409098272.1">
    <property type="nucleotide sequence ID" value="NZ_JBJVNE010000762.1"/>
</dbReference>
<accession>A0ABW9J1C6</accession>
<evidence type="ECO:0000313" key="2">
    <source>
        <dbReference type="Proteomes" id="UP001631993"/>
    </source>
</evidence>
<dbReference type="Gene3D" id="2.160.20.10">
    <property type="entry name" value="Single-stranded right-handed beta-helix, Pectin lyase-like"/>
    <property type="match status" value="1"/>
</dbReference>
<feature type="non-terminal residue" evidence="1">
    <location>
        <position position="77"/>
    </location>
</feature>
<gene>
    <name evidence="1" type="ORF">ACKI1S_49835</name>
</gene>